<dbReference type="Proteomes" id="UP000062973">
    <property type="component" value="Chromosome"/>
</dbReference>
<proteinExistence type="predicted"/>
<accession>A0A076N1C7</accession>
<dbReference type="KEGG" id="amq:AMETH_4543"/>
<dbReference type="RefSeq" id="WP_323806961.1">
    <property type="nucleotide sequence ID" value="NZ_AQUL01000001.1"/>
</dbReference>
<organism evidence="1 2">
    <name type="scientific">Amycolatopsis methanolica 239</name>
    <dbReference type="NCBI Taxonomy" id="1068978"/>
    <lineage>
        <taxon>Bacteria</taxon>
        <taxon>Bacillati</taxon>
        <taxon>Actinomycetota</taxon>
        <taxon>Actinomycetes</taxon>
        <taxon>Pseudonocardiales</taxon>
        <taxon>Pseudonocardiaceae</taxon>
        <taxon>Amycolatopsis</taxon>
        <taxon>Amycolatopsis methanolica group</taxon>
    </lineage>
</organism>
<name>A0A076N1C7_AMYME</name>
<dbReference type="EMBL" id="CP009110">
    <property type="protein sequence ID" value="AIJ24635.1"/>
    <property type="molecule type" value="Genomic_DNA"/>
</dbReference>
<reference evidence="1 2" key="1">
    <citation type="submission" date="2014-07" db="EMBL/GenBank/DDBJ databases">
        <title>Whole Genome Sequence of the Amycolatopsis methanolica 239.</title>
        <authorList>
            <person name="Tang B."/>
        </authorList>
    </citation>
    <scope>NUCLEOTIDE SEQUENCE [LARGE SCALE GENOMIC DNA]</scope>
    <source>
        <strain evidence="1 2">239</strain>
    </source>
</reference>
<dbReference type="eggNOG" id="COG0714">
    <property type="taxonomic scope" value="Bacteria"/>
</dbReference>
<gene>
    <name evidence="1" type="ORF">AMETH_4543</name>
</gene>
<dbReference type="HOGENOM" id="CLU_1552078_0_0_11"/>
<protein>
    <submittedName>
        <fullName evidence="1">ATPase AAA</fullName>
    </submittedName>
</protein>
<dbReference type="PATRIC" id="fig|1068978.7.peg.4877"/>
<evidence type="ECO:0000313" key="1">
    <source>
        <dbReference type="EMBL" id="AIJ24635.1"/>
    </source>
</evidence>
<evidence type="ECO:0000313" key="2">
    <source>
        <dbReference type="Proteomes" id="UP000062973"/>
    </source>
</evidence>
<dbReference type="AlphaFoldDB" id="A0A076N1C7"/>
<keyword evidence="2" id="KW-1185">Reference proteome</keyword>
<sequence length="172" mass="18022">MSTPASTSARGDTPAAPGATARLRNGELRRMVAEHLARNPTAAFTPSTIEQALKRSSGAVGNALAMLAARGQAEQVATNPVSYRATGKTADAAKTVTITPRTTTTTVSTPAPAALVTTPVRCPNGQMYHPRKLSGLSDVTALRRLRAAGVSALMYGPPGTGKRRWWRPRSTT</sequence>